<keyword evidence="7 12" id="KW-0375">Hydrogen ion transport</keyword>
<evidence type="ECO:0000313" key="14">
    <source>
        <dbReference type="EMBL" id="QOV03258.1"/>
    </source>
</evidence>
<evidence type="ECO:0000256" key="3">
    <source>
        <dbReference type="ARBA" id="ARBA00011291"/>
    </source>
</evidence>
<evidence type="ECO:0000256" key="9">
    <source>
        <dbReference type="ARBA" id="ARBA00023065"/>
    </source>
</evidence>
<sequence>MPQMSPLNWFILLLFFIMTFFLFNMINYYNFMYNPNNKNKQIKYNLKNMNWKW</sequence>
<accession>A0A7U3RWZ0</accession>
<dbReference type="AlphaFoldDB" id="A0A7U3RWZ0"/>
<protein>
    <recommendedName>
        <fullName evidence="12">ATP synthase complex subunit 8</fullName>
    </recommendedName>
</protein>
<evidence type="ECO:0000256" key="12">
    <source>
        <dbReference type="RuleBase" id="RU003661"/>
    </source>
</evidence>
<feature type="transmembrane region" description="Helical" evidence="13">
    <location>
        <begin position="7"/>
        <end position="29"/>
    </location>
</feature>
<comment type="similarity">
    <text evidence="2 12">Belongs to the ATPase protein 8 family.</text>
</comment>
<keyword evidence="10 12" id="KW-0496">Mitochondrion</keyword>
<geneLocation type="mitochondrion" evidence="14"/>
<evidence type="ECO:0000256" key="5">
    <source>
        <dbReference type="ARBA" id="ARBA00022547"/>
    </source>
</evidence>
<keyword evidence="4 12" id="KW-0813">Transport</keyword>
<gene>
    <name evidence="14" type="primary">ATP8</name>
</gene>
<comment type="subunit">
    <text evidence="3">F-type ATPases have 2 components, CF(1) - the catalytic core - and CF(0) - the membrane proton channel.</text>
</comment>
<evidence type="ECO:0000256" key="11">
    <source>
        <dbReference type="ARBA" id="ARBA00023136"/>
    </source>
</evidence>
<evidence type="ECO:0000256" key="6">
    <source>
        <dbReference type="ARBA" id="ARBA00022692"/>
    </source>
</evidence>
<evidence type="ECO:0000256" key="8">
    <source>
        <dbReference type="ARBA" id="ARBA00022989"/>
    </source>
</evidence>
<dbReference type="GO" id="GO:0031966">
    <property type="term" value="C:mitochondrial membrane"/>
    <property type="evidence" value="ECO:0007669"/>
    <property type="project" value="UniProtKB-SubCell"/>
</dbReference>
<keyword evidence="9 12" id="KW-0406">Ion transport</keyword>
<dbReference type="GO" id="GO:0015986">
    <property type="term" value="P:proton motive force-driven ATP synthesis"/>
    <property type="evidence" value="ECO:0007669"/>
    <property type="project" value="InterPro"/>
</dbReference>
<dbReference type="GO" id="GO:0015078">
    <property type="term" value="F:proton transmembrane transporter activity"/>
    <property type="evidence" value="ECO:0007669"/>
    <property type="project" value="InterPro"/>
</dbReference>
<keyword evidence="11 13" id="KW-0472">Membrane</keyword>
<name>A0A7U3RWZ0_9DIPT</name>
<evidence type="ECO:0000256" key="7">
    <source>
        <dbReference type="ARBA" id="ARBA00022781"/>
    </source>
</evidence>
<organism evidence="14">
    <name type="scientific">Orfelia nemoralis</name>
    <dbReference type="NCBI Taxonomy" id="1588145"/>
    <lineage>
        <taxon>Eukaryota</taxon>
        <taxon>Metazoa</taxon>
        <taxon>Ecdysozoa</taxon>
        <taxon>Arthropoda</taxon>
        <taxon>Hexapoda</taxon>
        <taxon>Insecta</taxon>
        <taxon>Pterygota</taxon>
        <taxon>Neoptera</taxon>
        <taxon>Endopterygota</taxon>
        <taxon>Diptera</taxon>
        <taxon>Nematocera</taxon>
        <taxon>Sciaroidea</taxon>
        <taxon>Keroplatidae</taxon>
        <taxon>Keroplatinae</taxon>
        <taxon>Orfeliini</taxon>
        <taxon>Orfelia</taxon>
    </lineage>
</organism>
<keyword evidence="5 12" id="KW-0138">CF(0)</keyword>
<evidence type="ECO:0000256" key="10">
    <source>
        <dbReference type="ARBA" id="ARBA00023128"/>
    </source>
</evidence>
<dbReference type="GO" id="GO:0045259">
    <property type="term" value="C:proton-transporting ATP synthase complex"/>
    <property type="evidence" value="ECO:0007669"/>
    <property type="project" value="UniProtKB-KW"/>
</dbReference>
<dbReference type="InterPro" id="IPR001421">
    <property type="entry name" value="ATP8_metazoa"/>
</dbReference>
<reference evidence="14" key="1">
    <citation type="submission" date="2020-08" db="EMBL/GenBank/DDBJ databases">
        <authorList>
            <person name="Langkjaer E.M.R."/>
            <person name="Leerhoei F."/>
        </authorList>
    </citation>
    <scope>NUCLEOTIDE SEQUENCE</scope>
    <source>
        <strain evidence="14">DM761</strain>
    </source>
</reference>
<evidence type="ECO:0000256" key="2">
    <source>
        <dbReference type="ARBA" id="ARBA00008892"/>
    </source>
</evidence>
<dbReference type="EMBL" id="MT920419">
    <property type="protein sequence ID" value="QOV03258.1"/>
    <property type="molecule type" value="Genomic_DNA"/>
</dbReference>
<comment type="subcellular location">
    <subcellularLocation>
        <location evidence="1 12">Mitochondrion membrane</location>
        <topology evidence="1 12">Single-pass membrane protein</topology>
    </subcellularLocation>
</comment>
<proteinExistence type="inferred from homology"/>
<evidence type="ECO:0000256" key="4">
    <source>
        <dbReference type="ARBA" id="ARBA00022448"/>
    </source>
</evidence>
<keyword evidence="6 12" id="KW-0812">Transmembrane</keyword>
<evidence type="ECO:0000256" key="1">
    <source>
        <dbReference type="ARBA" id="ARBA00004304"/>
    </source>
</evidence>
<evidence type="ECO:0000256" key="13">
    <source>
        <dbReference type="SAM" id="Phobius"/>
    </source>
</evidence>
<dbReference type="Pfam" id="PF00895">
    <property type="entry name" value="ATP-synt_8"/>
    <property type="match status" value="1"/>
</dbReference>
<keyword evidence="8 13" id="KW-1133">Transmembrane helix</keyword>